<dbReference type="Gene3D" id="3.10.180.10">
    <property type="entry name" value="2,3-Dihydroxybiphenyl 1,2-Dioxygenase, domain 1"/>
    <property type="match status" value="1"/>
</dbReference>
<feature type="domain" description="Glyoxalase-like" evidence="1">
    <location>
        <begin position="6"/>
        <end position="144"/>
    </location>
</feature>
<dbReference type="EMBL" id="JAUSVM010000001">
    <property type="protein sequence ID" value="MDQ0426913.1"/>
    <property type="molecule type" value="Genomic_DNA"/>
</dbReference>
<keyword evidence="3" id="KW-1185">Reference proteome</keyword>
<dbReference type="Pfam" id="PF18029">
    <property type="entry name" value="Glyoxalase_6"/>
    <property type="match status" value="1"/>
</dbReference>
<dbReference type="InterPro" id="IPR041581">
    <property type="entry name" value="Glyoxalase_6"/>
</dbReference>
<evidence type="ECO:0000313" key="2">
    <source>
        <dbReference type="EMBL" id="MDQ0426913.1"/>
    </source>
</evidence>
<protein>
    <recommendedName>
        <fullName evidence="1">Glyoxalase-like domain-containing protein</fullName>
    </recommendedName>
</protein>
<evidence type="ECO:0000259" key="1">
    <source>
        <dbReference type="Pfam" id="PF18029"/>
    </source>
</evidence>
<sequence>MDRRLQIVVDAHDPRGLGAFWADVLGYVEEPPPPGFSTWEETLQGWGLPEDRWNDAYAIVDPDGGGPRLFLQKVPEGKVAKNRLHLDVGQPGRARGEEPDKPAVRARADELVARGATHVREFDDPAQGFWIVLQDPEGNEFCLV</sequence>
<dbReference type="PANTHER" id="PTHR35908">
    <property type="entry name" value="HYPOTHETICAL FUSION PROTEIN"/>
    <property type="match status" value="1"/>
</dbReference>
<proteinExistence type="predicted"/>
<dbReference type="Proteomes" id="UP001240250">
    <property type="component" value="Unassembled WGS sequence"/>
</dbReference>
<dbReference type="RefSeq" id="WP_046528478.1">
    <property type="nucleotide sequence ID" value="NZ_JAGIBB010000003.1"/>
</dbReference>
<organism evidence="2 3">
    <name type="scientific">Cellulomonas iranensis</name>
    <dbReference type="NCBI Taxonomy" id="76862"/>
    <lineage>
        <taxon>Bacteria</taxon>
        <taxon>Bacillati</taxon>
        <taxon>Actinomycetota</taxon>
        <taxon>Actinomycetes</taxon>
        <taxon>Micrococcales</taxon>
        <taxon>Cellulomonadaceae</taxon>
        <taxon>Cellulomonas</taxon>
    </lineage>
</organism>
<dbReference type="SUPFAM" id="SSF54593">
    <property type="entry name" value="Glyoxalase/Bleomycin resistance protein/Dihydroxybiphenyl dioxygenase"/>
    <property type="match status" value="1"/>
</dbReference>
<dbReference type="PANTHER" id="PTHR35908:SF1">
    <property type="entry name" value="CONSERVED PROTEIN"/>
    <property type="match status" value="1"/>
</dbReference>
<dbReference type="CDD" id="cd06587">
    <property type="entry name" value="VOC"/>
    <property type="match status" value="1"/>
</dbReference>
<evidence type="ECO:0000313" key="3">
    <source>
        <dbReference type="Proteomes" id="UP001240250"/>
    </source>
</evidence>
<comment type="caution">
    <text evidence="2">The sequence shown here is derived from an EMBL/GenBank/DDBJ whole genome shotgun (WGS) entry which is preliminary data.</text>
</comment>
<reference evidence="2 3" key="1">
    <citation type="submission" date="2023-07" db="EMBL/GenBank/DDBJ databases">
        <title>Sequencing the genomes of 1000 actinobacteria strains.</title>
        <authorList>
            <person name="Klenk H.-P."/>
        </authorList>
    </citation>
    <scope>NUCLEOTIDE SEQUENCE [LARGE SCALE GENOMIC DNA]</scope>
    <source>
        <strain evidence="2 3">DSM 14785</strain>
    </source>
</reference>
<dbReference type="InterPro" id="IPR029068">
    <property type="entry name" value="Glyas_Bleomycin-R_OHBP_Dase"/>
</dbReference>
<name>A0ABU0GNN0_9CELL</name>
<gene>
    <name evidence="2" type="ORF">JO380_003294</name>
</gene>
<accession>A0ABU0GNN0</accession>